<dbReference type="GO" id="GO:0008939">
    <property type="term" value="F:nicotinate-nucleotide-dimethylbenzimidazole phosphoribosyltransferase activity"/>
    <property type="evidence" value="ECO:0007669"/>
    <property type="project" value="UniProtKB-EC"/>
</dbReference>
<dbReference type="InterPro" id="IPR023195">
    <property type="entry name" value="Nict_dMeBzImd_PRibTrfase_N"/>
</dbReference>
<comment type="catalytic activity">
    <reaction evidence="9">
        <text>5,6-dimethylbenzimidazole + nicotinate beta-D-ribonucleotide = alpha-ribazole 5'-phosphate + nicotinate + H(+)</text>
        <dbReference type="Rhea" id="RHEA:11196"/>
        <dbReference type="ChEBI" id="CHEBI:15378"/>
        <dbReference type="ChEBI" id="CHEBI:15890"/>
        <dbReference type="ChEBI" id="CHEBI:32544"/>
        <dbReference type="ChEBI" id="CHEBI:57502"/>
        <dbReference type="ChEBI" id="CHEBI:57918"/>
        <dbReference type="EC" id="2.4.2.21"/>
    </reaction>
</comment>
<evidence type="ECO:0000256" key="9">
    <source>
        <dbReference type="ARBA" id="ARBA00047340"/>
    </source>
</evidence>
<dbReference type="Proteomes" id="UP001559025">
    <property type="component" value="Unassembled WGS sequence"/>
</dbReference>
<dbReference type="Gene3D" id="3.40.50.10210">
    <property type="match status" value="1"/>
</dbReference>
<protein>
    <recommendedName>
        <fullName evidence="4">Nicotinate-nucleotide--dimethylbenzimidazole phosphoribosyltransferase</fullName>
        <ecNumber evidence="3">2.4.2.21</ecNumber>
    </recommendedName>
    <alternativeName>
        <fullName evidence="8">N(1)-alpha-phosphoribosyltransferase</fullName>
    </alternativeName>
</protein>
<comment type="caution">
    <text evidence="10">The sequence shown here is derived from an EMBL/GenBank/DDBJ whole genome shotgun (WGS) entry which is preliminary data.</text>
</comment>
<evidence type="ECO:0000256" key="6">
    <source>
        <dbReference type="ARBA" id="ARBA00022676"/>
    </source>
</evidence>
<dbReference type="CDD" id="cd02439">
    <property type="entry name" value="DMB-PRT_CobT"/>
    <property type="match status" value="1"/>
</dbReference>
<accession>A0ABV3WT61</accession>
<comment type="pathway">
    <text evidence="1">Nucleoside biosynthesis; alpha-ribazole biosynthesis; alpha-ribazole from 5,6-dimethylbenzimidazole: step 1/2.</text>
</comment>
<evidence type="ECO:0000256" key="4">
    <source>
        <dbReference type="ARBA" id="ARBA00015486"/>
    </source>
</evidence>
<comment type="similarity">
    <text evidence="2">Belongs to the CobT family.</text>
</comment>
<keyword evidence="7 10" id="KW-0808">Transferase</keyword>
<keyword evidence="11" id="KW-1185">Reference proteome</keyword>
<evidence type="ECO:0000313" key="11">
    <source>
        <dbReference type="Proteomes" id="UP001559025"/>
    </source>
</evidence>
<evidence type="ECO:0000256" key="8">
    <source>
        <dbReference type="ARBA" id="ARBA00030686"/>
    </source>
</evidence>
<evidence type="ECO:0000256" key="7">
    <source>
        <dbReference type="ARBA" id="ARBA00022679"/>
    </source>
</evidence>
<evidence type="ECO:0000256" key="2">
    <source>
        <dbReference type="ARBA" id="ARBA00007110"/>
    </source>
</evidence>
<dbReference type="InterPro" id="IPR003200">
    <property type="entry name" value="Nict_dMeBzImd_PRibTrfase"/>
</dbReference>
<dbReference type="EMBL" id="JAZHFV010000003">
    <property type="protein sequence ID" value="MEX4007862.1"/>
    <property type="molecule type" value="Genomic_DNA"/>
</dbReference>
<reference evidence="10 11" key="1">
    <citation type="submission" date="2024-01" db="EMBL/GenBank/DDBJ databases">
        <title>New evidence supports the origin of RcGTA from prophage.</title>
        <authorList>
            <person name="Xu Y."/>
            <person name="Liu B."/>
            <person name="Chen F."/>
        </authorList>
    </citation>
    <scope>NUCLEOTIDE SEQUENCE [LARGE SCALE GENOMIC DNA]</scope>
    <source>
        <strain evidence="10 11">CBW1107-2</strain>
    </source>
</reference>
<evidence type="ECO:0000256" key="1">
    <source>
        <dbReference type="ARBA" id="ARBA00005049"/>
    </source>
</evidence>
<dbReference type="EC" id="2.4.2.21" evidence="3"/>
<organism evidence="10 11">
    <name type="scientific">Neoaquamicrobium sediminum</name>
    <dbReference type="NCBI Taxonomy" id="1849104"/>
    <lineage>
        <taxon>Bacteria</taxon>
        <taxon>Pseudomonadati</taxon>
        <taxon>Pseudomonadota</taxon>
        <taxon>Alphaproteobacteria</taxon>
        <taxon>Hyphomicrobiales</taxon>
        <taxon>Phyllobacteriaceae</taxon>
        <taxon>Neoaquamicrobium</taxon>
    </lineage>
</organism>
<name>A0ABV3WT61_9HYPH</name>
<dbReference type="PANTHER" id="PTHR43463">
    <property type="entry name" value="NICOTINATE-NUCLEOTIDE--DIMETHYLBENZIMIDAZOLE PHOSPHORIBOSYLTRANSFERASE"/>
    <property type="match status" value="1"/>
</dbReference>
<proteinExistence type="inferred from homology"/>
<keyword evidence="5" id="KW-0169">Cobalamin biosynthesis</keyword>
<gene>
    <name evidence="10" type="ORF">V1479_11145</name>
</gene>
<evidence type="ECO:0000313" key="10">
    <source>
        <dbReference type="EMBL" id="MEX4007862.1"/>
    </source>
</evidence>
<dbReference type="InterPro" id="IPR036087">
    <property type="entry name" value="Nict_dMeBzImd_PRibTrfase_sf"/>
</dbReference>
<dbReference type="Pfam" id="PF02277">
    <property type="entry name" value="DBI_PRT"/>
    <property type="match status" value="1"/>
</dbReference>
<dbReference type="PANTHER" id="PTHR43463:SF1">
    <property type="entry name" value="NICOTINATE-NUCLEOTIDE--DIMETHYLBENZIMIDAZOLE PHOSPHORIBOSYLTRANSFERASE"/>
    <property type="match status" value="1"/>
</dbReference>
<sequence length="329" mass="33516">MTTGLPFDDYRQLLKTLPGPNSAARDRAALRNETLSKQGPSLGRLGEVAEWLAAWTGRDPQVLRPLVALFAGTHGLTRHGVSRRAADETQAMIEHAAAGGAAVNQLCAANDLGLKIFDLALHMPVGDITVEPALDERGCAATMAFGMEAVAGGIDLLCVGGVGAGGTTSAAALMAALFGGDAADWVGPGAGADDEMIALKVDVVEKAIAHHGTNLKDPLEALRRLGGREFAAIAGTILAARVEKIPVILDGYAALAAAAVLKAAEPGAIDHCLLAHCSTEPGMARAARLMGLRPLLDLSLGDGEGIGAALAAGVVKNAALVHSGMVVRT</sequence>
<dbReference type="RefSeq" id="WP_368802948.1">
    <property type="nucleotide sequence ID" value="NZ_JAZHFV010000003.1"/>
</dbReference>
<dbReference type="SUPFAM" id="SSF52733">
    <property type="entry name" value="Nicotinate mononucleotide:5,6-dimethylbenzimidazole phosphoribosyltransferase (CobT)"/>
    <property type="match status" value="1"/>
</dbReference>
<dbReference type="Gene3D" id="1.10.1610.10">
    <property type="match status" value="1"/>
</dbReference>
<keyword evidence="6 10" id="KW-0328">Glycosyltransferase</keyword>
<dbReference type="NCBIfam" id="NF000996">
    <property type="entry name" value="PRK00105.1"/>
    <property type="match status" value="1"/>
</dbReference>
<evidence type="ECO:0000256" key="3">
    <source>
        <dbReference type="ARBA" id="ARBA00011991"/>
    </source>
</evidence>
<evidence type="ECO:0000256" key="5">
    <source>
        <dbReference type="ARBA" id="ARBA00022573"/>
    </source>
</evidence>